<sequence>MPAKHTHSLHYHNGHFYNPETRERLVLRDGAEIQLTAPPAAFLPFEPAGDAYDPRRVRTEETMREQLTQDPKVKKFYQLLPAGARLRFALHPPKPPVPGAKVAEYVFQVLLDEPLFVYLSANAGKENDTAKLVDSACRVIHAERTNQFFDHAPDRLRYFEPVFALSLNSLIKNTYVHYFQNAGAPGRSAFEVMMVDDTQETLKELRKRILPPPRKPTA</sequence>
<reference evidence="2" key="1">
    <citation type="journal article" date="2019" name="Int. J. Syst. Evol. Microbiol.">
        <title>The Global Catalogue of Microorganisms (GCM) 10K type strain sequencing project: providing services to taxonomists for standard genome sequencing and annotation.</title>
        <authorList>
            <consortium name="The Broad Institute Genomics Platform"/>
            <consortium name="The Broad Institute Genome Sequencing Center for Infectious Disease"/>
            <person name="Wu L."/>
            <person name="Ma J."/>
        </authorList>
    </citation>
    <scope>NUCLEOTIDE SEQUENCE [LARGE SCALE GENOMIC DNA]</scope>
    <source>
        <strain evidence="2">JCM 17923</strain>
    </source>
</reference>
<keyword evidence="2" id="KW-1185">Reference proteome</keyword>
<protein>
    <submittedName>
        <fullName evidence="1">Uncharacterized protein</fullName>
    </submittedName>
</protein>
<dbReference type="RefSeq" id="WP_345235826.1">
    <property type="nucleotide sequence ID" value="NZ_BAABGZ010000018.1"/>
</dbReference>
<name>A0ABP8ICW3_9BACT</name>
<dbReference type="EMBL" id="BAABGZ010000018">
    <property type="protein sequence ID" value="GAA4355986.1"/>
    <property type="molecule type" value="Genomic_DNA"/>
</dbReference>
<comment type="caution">
    <text evidence="1">The sequence shown here is derived from an EMBL/GenBank/DDBJ whole genome shotgun (WGS) entry which is preliminary data.</text>
</comment>
<gene>
    <name evidence="1" type="ORF">GCM10023185_19350</name>
</gene>
<dbReference type="Proteomes" id="UP001501153">
    <property type="component" value="Unassembled WGS sequence"/>
</dbReference>
<organism evidence="1 2">
    <name type="scientific">Hymenobacter saemangeumensis</name>
    <dbReference type="NCBI Taxonomy" id="1084522"/>
    <lineage>
        <taxon>Bacteria</taxon>
        <taxon>Pseudomonadati</taxon>
        <taxon>Bacteroidota</taxon>
        <taxon>Cytophagia</taxon>
        <taxon>Cytophagales</taxon>
        <taxon>Hymenobacteraceae</taxon>
        <taxon>Hymenobacter</taxon>
    </lineage>
</organism>
<evidence type="ECO:0000313" key="1">
    <source>
        <dbReference type="EMBL" id="GAA4355986.1"/>
    </source>
</evidence>
<evidence type="ECO:0000313" key="2">
    <source>
        <dbReference type="Proteomes" id="UP001501153"/>
    </source>
</evidence>
<accession>A0ABP8ICW3</accession>
<proteinExistence type="predicted"/>